<dbReference type="GO" id="GO:0005840">
    <property type="term" value="C:ribosome"/>
    <property type="evidence" value="ECO:0007669"/>
    <property type="project" value="UniProtKB-KW"/>
</dbReference>
<organism evidence="5">
    <name type="scientific">uncultured marine thaumarchaeote KM3_69_B11</name>
    <dbReference type="NCBI Taxonomy" id="1456244"/>
    <lineage>
        <taxon>Archaea</taxon>
        <taxon>Nitrososphaerota</taxon>
        <taxon>environmental samples</taxon>
    </lineage>
</organism>
<feature type="region of interest" description="Disordered" evidence="4">
    <location>
        <begin position="73"/>
        <end position="101"/>
    </location>
</feature>
<evidence type="ECO:0000256" key="4">
    <source>
        <dbReference type="SAM" id="MobiDB-lite"/>
    </source>
</evidence>
<dbReference type="GO" id="GO:0003735">
    <property type="term" value="F:structural constituent of ribosome"/>
    <property type="evidence" value="ECO:0007669"/>
    <property type="project" value="InterPro"/>
</dbReference>
<accession>A0A075HER4</accession>
<dbReference type="SUPFAM" id="SSF52166">
    <property type="entry name" value="Ribosomal protein L4"/>
    <property type="match status" value="1"/>
</dbReference>
<evidence type="ECO:0000256" key="3">
    <source>
        <dbReference type="ARBA" id="ARBA00023274"/>
    </source>
</evidence>
<gene>
    <name evidence="5" type="primary">RP-L4e</name>
    <name evidence="5" type="synonym">RPL4</name>
</gene>
<dbReference type="GO" id="GO:0006412">
    <property type="term" value="P:translation"/>
    <property type="evidence" value="ECO:0007669"/>
    <property type="project" value="InterPro"/>
</dbReference>
<proteinExistence type="inferred from homology"/>
<reference evidence="5" key="1">
    <citation type="journal article" date="2014" name="Genome Biol. Evol.">
        <title>Pangenome evidence for extensive interdomain horizontal transfer affecting lineage core and shell genes in uncultured planktonic thaumarchaeota and euryarchaeota.</title>
        <authorList>
            <person name="Deschamps P."/>
            <person name="Zivanovic Y."/>
            <person name="Moreira D."/>
            <person name="Rodriguez-Valera F."/>
            <person name="Lopez-Garcia P."/>
        </authorList>
    </citation>
    <scope>NUCLEOTIDE SEQUENCE</scope>
</reference>
<evidence type="ECO:0000256" key="2">
    <source>
        <dbReference type="ARBA" id="ARBA00022980"/>
    </source>
</evidence>
<dbReference type="InterPro" id="IPR045240">
    <property type="entry name" value="Ribosomal_uL4_euk/arch"/>
</dbReference>
<name>A0A075HER4_9ARCH</name>
<feature type="region of interest" description="Disordered" evidence="4">
    <location>
        <begin position="49"/>
        <end position="68"/>
    </location>
</feature>
<evidence type="ECO:0000256" key="1">
    <source>
        <dbReference type="ARBA" id="ARBA00010528"/>
    </source>
</evidence>
<dbReference type="GO" id="GO:1990904">
    <property type="term" value="C:ribonucleoprotein complex"/>
    <property type="evidence" value="ECO:0007669"/>
    <property type="project" value="UniProtKB-KW"/>
</dbReference>
<dbReference type="Gene3D" id="3.40.1370.10">
    <property type="match status" value="1"/>
</dbReference>
<dbReference type="Pfam" id="PF00573">
    <property type="entry name" value="Ribosomal_L4"/>
    <property type="match status" value="1"/>
</dbReference>
<dbReference type="AlphaFoldDB" id="A0A075HER4"/>
<dbReference type="PANTHER" id="PTHR19431">
    <property type="entry name" value="60S RIBOSOMAL PROTEIN L4"/>
    <property type="match status" value="1"/>
</dbReference>
<dbReference type="InterPro" id="IPR023574">
    <property type="entry name" value="Ribosomal_uL4_dom_sf"/>
</dbReference>
<keyword evidence="2 5" id="KW-0689">Ribosomal protein</keyword>
<comment type="similarity">
    <text evidence="1">Belongs to the universal ribosomal protein uL4 family.</text>
</comment>
<evidence type="ECO:0000313" key="5">
    <source>
        <dbReference type="EMBL" id="AIF14991.1"/>
    </source>
</evidence>
<keyword evidence="3" id="KW-0687">Ribonucleoprotein</keyword>
<sequence>MKVDTLSIDGKKDGQIELPSIFETSIRKDVIHKAYINLESHGFQKHSTHATAGQDVVADSNDPPTGRGVSRVARMKGGGGGRQGQAGEVASTRGGRQAHPPKAEKVIFKKINKKENKLALCSAIAATKSKELILQRGHKIEKIESFPLVVSDDVEAVLQTSKMIKILEDLNLFQDVKRLENRKRRSGKVVLRGRTRKTGKSVLFVLADSKNVKKACASIPGVDSCSVKDLSVLDLAPGSDLIRLVVYSKKAIDEISKIKSSHLELMVTLS</sequence>
<dbReference type="EMBL" id="KF901017">
    <property type="protein sequence ID" value="AIF14991.1"/>
    <property type="molecule type" value="Genomic_DNA"/>
</dbReference>
<protein>
    <submittedName>
        <fullName evidence="5">Ribosomal protein L4P (RP-L4e, RPL4)</fullName>
    </submittedName>
</protein>
<dbReference type="InterPro" id="IPR002136">
    <property type="entry name" value="Ribosomal_uL4"/>
</dbReference>